<dbReference type="InterPro" id="IPR016181">
    <property type="entry name" value="Acyl_CoA_acyltransferase"/>
</dbReference>
<feature type="domain" description="N-acetyltransferase" evidence="2">
    <location>
        <begin position="120"/>
        <end position="250"/>
    </location>
</feature>
<accession>A0A9W4XW67</accession>
<dbReference type="PROSITE" id="PS51186">
    <property type="entry name" value="GNAT"/>
    <property type="match status" value="1"/>
</dbReference>
<evidence type="ECO:0000313" key="4">
    <source>
        <dbReference type="Proteomes" id="UP001152607"/>
    </source>
</evidence>
<dbReference type="EMBL" id="CAOQHR010000005">
    <property type="protein sequence ID" value="CAI6335512.1"/>
    <property type="molecule type" value="Genomic_DNA"/>
</dbReference>
<proteinExistence type="predicted"/>
<dbReference type="OrthoDB" id="2115692at2759"/>
<dbReference type="Pfam" id="PF13673">
    <property type="entry name" value="Acetyltransf_10"/>
    <property type="match status" value="1"/>
</dbReference>
<dbReference type="CDD" id="cd04301">
    <property type="entry name" value="NAT_SF"/>
    <property type="match status" value="1"/>
</dbReference>
<dbReference type="Proteomes" id="UP001152607">
    <property type="component" value="Unassembled WGS sequence"/>
</dbReference>
<dbReference type="PANTHER" id="PTHR42791">
    <property type="entry name" value="GNAT FAMILY ACETYLTRANSFERASE"/>
    <property type="match status" value="1"/>
</dbReference>
<feature type="compositionally biased region" description="Pro residues" evidence="1">
    <location>
        <begin position="106"/>
        <end position="119"/>
    </location>
</feature>
<evidence type="ECO:0000259" key="2">
    <source>
        <dbReference type="PROSITE" id="PS51186"/>
    </source>
</evidence>
<comment type="caution">
    <text evidence="3">The sequence shown here is derived from an EMBL/GenBank/DDBJ whole genome shotgun (WGS) entry which is preliminary data.</text>
</comment>
<dbReference type="AlphaFoldDB" id="A0A9W4XW67"/>
<reference evidence="3" key="1">
    <citation type="submission" date="2023-01" db="EMBL/GenBank/DDBJ databases">
        <authorList>
            <person name="Van Ghelder C."/>
            <person name="Rancurel C."/>
        </authorList>
    </citation>
    <scope>NUCLEOTIDE SEQUENCE</scope>
    <source>
        <strain evidence="3">CNCM I-4278</strain>
    </source>
</reference>
<sequence>MSNNKNLEVSLLTPDQAEQYMLIRHTAFRHDINKILYANAPQYNPSPSTLSAVTSSIQDGILNKGIIFTKCVETPPPTTATISSSSSSETSPPTIIAGARWTHYKPSPPSQPCTSPSPLPQTNLRTPADLDKDYTIPDPYPESNTAMWNEFFDLFHSVKRDVMGLRPFFKLDTLVTHPDHHRKGAGKALLEEGLRRVDEEGLECYLESSVMGRPLYERFGFVAVREISLDLTRWGGDEEICWTIMRRPAKKCTE</sequence>
<name>A0A9W4XW67_9PLEO</name>
<feature type="region of interest" description="Disordered" evidence="1">
    <location>
        <begin position="100"/>
        <end position="136"/>
    </location>
</feature>
<keyword evidence="4" id="KW-1185">Reference proteome</keyword>
<dbReference type="Gene3D" id="3.40.630.30">
    <property type="match status" value="1"/>
</dbReference>
<protein>
    <recommendedName>
        <fullName evidence="2">N-acetyltransferase domain-containing protein</fullName>
    </recommendedName>
</protein>
<organism evidence="3 4">
    <name type="scientific">Periconia digitata</name>
    <dbReference type="NCBI Taxonomy" id="1303443"/>
    <lineage>
        <taxon>Eukaryota</taxon>
        <taxon>Fungi</taxon>
        <taxon>Dikarya</taxon>
        <taxon>Ascomycota</taxon>
        <taxon>Pezizomycotina</taxon>
        <taxon>Dothideomycetes</taxon>
        <taxon>Pleosporomycetidae</taxon>
        <taxon>Pleosporales</taxon>
        <taxon>Massarineae</taxon>
        <taxon>Periconiaceae</taxon>
        <taxon>Periconia</taxon>
    </lineage>
</organism>
<dbReference type="InterPro" id="IPR052523">
    <property type="entry name" value="Trichothecene_AcTrans"/>
</dbReference>
<evidence type="ECO:0000256" key="1">
    <source>
        <dbReference type="SAM" id="MobiDB-lite"/>
    </source>
</evidence>
<dbReference type="GO" id="GO:0016747">
    <property type="term" value="F:acyltransferase activity, transferring groups other than amino-acyl groups"/>
    <property type="evidence" value="ECO:0007669"/>
    <property type="project" value="InterPro"/>
</dbReference>
<evidence type="ECO:0000313" key="3">
    <source>
        <dbReference type="EMBL" id="CAI6335512.1"/>
    </source>
</evidence>
<gene>
    <name evidence="3" type="ORF">PDIGIT_LOCUS8595</name>
</gene>
<dbReference type="SUPFAM" id="SSF55729">
    <property type="entry name" value="Acyl-CoA N-acyltransferases (Nat)"/>
    <property type="match status" value="1"/>
</dbReference>
<dbReference type="InterPro" id="IPR000182">
    <property type="entry name" value="GNAT_dom"/>
</dbReference>
<dbReference type="PANTHER" id="PTHR42791:SF14">
    <property type="entry name" value="N-ACETYLTRANSFERASE DOMAIN-CONTAINING PROTEIN"/>
    <property type="match status" value="1"/>
</dbReference>